<dbReference type="InterPro" id="IPR029063">
    <property type="entry name" value="SAM-dependent_MTases_sf"/>
</dbReference>
<dbReference type="AlphaFoldDB" id="A0A6M3L9N4"/>
<dbReference type="Pfam" id="PF13578">
    <property type="entry name" value="Methyltransf_24"/>
    <property type="match status" value="1"/>
</dbReference>
<proteinExistence type="predicted"/>
<dbReference type="SUPFAM" id="SSF53756">
    <property type="entry name" value="UDP-Glycosyltransferase/glycogen phosphorylase"/>
    <property type="match status" value="1"/>
</dbReference>
<dbReference type="SUPFAM" id="SSF53335">
    <property type="entry name" value="S-adenosyl-L-methionine-dependent methyltransferases"/>
    <property type="match status" value="1"/>
</dbReference>
<dbReference type="PANTHER" id="PTHR37909">
    <property type="entry name" value="S-ADENOSYL-L-METHIONINE-DEPENDENT METHYLTRANSFERASES SUPERFAMILY PROTEIN"/>
    <property type="match status" value="1"/>
</dbReference>
<keyword evidence="1" id="KW-0489">Methyltransferase</keyword>
<organism evidence="1">
    <name type="scientific">viral metagenome</name>
    <dbReference type="NCBI Taxonomy" id="1070528"/>
    <lineage>
        <taxon>unclassified sequences</taxon>
        <taxon>metagenomes</taxon>
        <taxon>organismal metagenomes</taxon>
    </lineage>
</organism>
<name>A0A6M3L9N4_9ZZZZ</name>
<evidence type="ECO:0000313" key="1">
    <source>
        <dbReference type="EMBL" id="QJA91400.1"/>
    </source>
</evidence>
<dbReference type="Gene3D" id="3.40.50.2000">
    <property type="entry name" value="Glycogen Phosphorylase B"/>
    <property type="match status" value="1"/>
</dbReference>
<dbReference type="Gene3D" id="3.40.50.150">
    <property type="entry name" value="Vaccinia Virus protein VP39"/>
    <property type="match status" value="1"/>
</dbReference>
<dbReference type="PANTHER" id="PTHR37909:SF1">
    <property type="entry name" value="S-ADENOSYL-L-METHIONINE-DEPENDENT METHYLTRANSFERASES SUPERFAMILY PROTEIN"/>
    <property type="match status" value="1"/>
</dbReference>
<protein>
    <submittedName>
        <fullName evidence="1">Putative methyltransferase</fullName>
    </submittedName>
</protein>
<keyword evidence="1" id="KW-0808">Transferase</keyword>
<accession>A0A6M3L9N4</accession>
<dbReference type="EMBL" id="MT142985">
    <property type="protein sequence ID" value="QJA91400.1"/>
    <property type="molecule type" value="Genomic_DNA"/>
</dbReference>
<dbReference type="GO" id="GO:0008168">
    <property type="term" value="F:methyltransferase activity"/>
    <property type="evidence" value="ECO:0007669"/>
    <property type="project" value="UniProtKB-KW"/>
</dbReference>
<dbReference type="GO" id="GO:0032259">
    <property type="term" value="P:methylation"/>
    <property type="evidence" value="ECO:0007669"/>
    <property type="project" value="UniProtKB-KW"/>
</dbReference>
<reference evidence="1" key="1">
    <citation type="submission" date="2020-03" db="EMBL/GenBank/DDBJ databases">
        <title>The deep terrestrial virosphere.</title>
        <authorList>
            <person name="Holmfeldt K."/>
            <person name="Nilsson E."/>
            <person name="Simone D."/>
            <person name="Lopez-Fernandez M."/>
            <person name="Wu X."/>
            <person name="de Brujin I."/>
            <person name="Lundin D."/>
            <person name="Andersson A."/>
            <person name="Bertilsson S."/>
            <person name="Dopson M."/>
        </authorList>
    </citation>
    <scope>NUCLEOTIDE SEQUENCE</scope>
    <source>
        <strain evidence="1">MM415B03374</strain>
    </source>
</reference>
<gene>
    <name evidence="1" type="ORF">MM415B03374_0008</name>
</gene>
<sequence>MDKKEFFINEPVVASLWIGEFGWAISRWFGYLRHLKHNVYKDHKFLIMMDLTLQPLVNDFIDYTIDLPKEFKELHLETDCTEAPLPNSPPGSLTPPNVYAALLEYLRHFYASKTSMEALPPRGPAFRITDSMPQVFCKLETDKIKLDKPIICVFPRARTRSAQRNVPEFIWRDLIDKLVKNNFIVVLGGTPKGAGLADYANENVINLIGYEEEDKTFKIIQYLNSAICSISSQSGSTHLSLNCDCPSYIIGHEDKRHTVDENRLDTPTSFRYITDYRAIDADTIIEDVRGFLVVLEKNGYFDTINSDTIVSQDINIMRSLMHPHEKASLAVLTRPSLFNLLGKENLVGAEIGTYRGVNAYKILQNLSITKLYMIDPYDASKPIAGMNIPQDLANILQREVYNTFSIFGEKIKIINKTSIDALTEISEELDFVYIGGAHSYENIKKELELYYPKIKKGGLLAGHDYDEDPNANGVKQAVQEFSIEKRLPINIEIDLEDSYTKEWWVIKDRDNE</sequence>